<keyword evidence="2" id="KW-0472">Membrane</keyword>
<keyword evidence="4" id="KW-1185">Reference proteome</keyword>
<reference evidence="3 4" key="1">
    <citation type="submission" date="2020-04" db="EMBL/GenBank/DDBJ databases">
        <title>MicrobeNet Type strains.</title>
        <authorList>
            <person name="Nicholson A.C."/>
        </authorList>
    </citation>
    <scope>NUCLEOTIDE SEQUENCE [LARGE SCALE GENOMIC DNA]</scope>
    <source>
        <strain evidence="3 4">JCM 12354</strain>
    </source>
</reference>
<dbReference type="EMBL" id="JAAXOP010000010">
    <property type="protein sequence ID" value="NKY52134.1"/>
    <property type="molecule type" value="Genomic_DNA"/>
</dbReference>
<feature type="region of interest" description="Disordered" evidence="1">
    <location>
        <begin position="400"/>
        <end position="421"/>
    </location>
</feature>
<evidence type="ECO:0000256" key="1">
    <source>
        <dbReference type="SAM" id="MobiDB-lite"/>
    </source>
</evidence>
<dbReference type="PANTHER" id="PTHR30238:SF4">
    <property type="entry name" value="SLL1022 PROTEIN"/>
    <property type="match status" value="1"/>
</dbReference>
<dbReference type="NCBIfam" id="NF010613">
    <property type="entry name" value="PRK14013.1-3"/>
    <property type="match status" value="1"/>
</dbReference>
<feature type="transmembrane region" description="Helical" evidence="2">
    <location>
        <begin position="195"/>
        <end position="215"/>
    </location>
</feature>
<feature type="transmembrane region" description="Helical" evidence="2">
    <location>
        <begin position="267"/>
        <end position="290"/>
    </location>
</feature>
<gene>
    <name evidence="3" type="ORF">HGA08_18110</name>
</gene>
<sequence>MFVRVFALSFIVAAASLVVATLYGGPEALVLVAALGILEVSLSFDNAVVNAGVLQRMSPFWQRIFLTIGMVIAVFGMRLVFPLVVVGISAHLAPFDALQLALNPPPDGAAFFPDGRPSYETLLSDANPKIATFGGMFLLLLFLNYICTPREITWLSWLERPLARIGRFSTFTVVIALIALVLTAGLLAPNERADVVMVSGALGMATYFLVDGLGAHFENDSLIEGPSQTALLTGKAAFFAFLYLEVLDASFSFDGVIGAFAISADPIIIALGLGLIGAMFVRSITVYLVRRGTLSEYIYLEHGAHWAIGALAAVLLISTGFHLDEMITGLVGVAIIGAAYLSSVVHNKRHRAPVTETDTEGISPVGDATAAAEGTVAAADGAEPADEERDGLAELDREFPFEHMTLRAERPQRDKLNTEAY</sequence>
<dbReference type="PANTHER" id="PTHR30238">
    <property type="entry name" value="MEMBRANE BOUND PREDICTED REDOX MODULATOR"/>
    <property type="match status" value="1"/>
</dbReference>
<dbReference type="Proteomes" id="UP000565711">
    <property type="component" value="Unassembled WGS sequence"/>
</dbReference>
<keyword evidence="2" id="KW-1133">Transmembrane helix</keyword>
<dbReference type="InterPro" id="IPR007427">
    <property type="entry name" value="DUF475"/>
</dbReference>
<accession>A0A846Y2N3</accession>
<feature type="transmembrane region" description="Helical" evidence="2">
    <location>
        <begin position="30"/>
        <end position="53"/>
    </location>
</feature>
<keyword evidence="2" id="KW-0812">Transmembrane</keyword>
<name>A0A846Y2N3_9NOCA</name>
<dbReference type="AlphaFoldDB" id="A0A846Y2N3"/>
<dbReference type="Pfam" id="PF04332">
    <property type="entry name" value="DUF475"/>
    <property type="match status" value="1"/>
</dbReference>
<protein>
    <submittedName>
        <fullName evidence="3">DUF475 domain-containing protein</fullName>
    </submittedName>
</protein>
<comment type="caution">
    <text evidence="3">The sequence shown here is derived from an EMBL/GenBank/DDBJ whole genome shotgun (WGS) entry which is preliminary data.</text>
</comment>
<proteinExistence type="predicted"/>
<feature type="transmembrane region" description="Helical" evidence="2">
    <location>
        <begin position="302"/>
        <end position="321"/>
    </location>
</feature>
<feature type="transmembrane region" description="Helical" evidence="2">
    <location>
        <begin position="236"/>
        <end position="261"/>
    </location>
</feature>
<evidence type="ECO:0000256" key="2">
    <source>
        <dbReference type="SAM" id="Phobius"/>
    </source>
</evidence>
<organism evidence="3 4">
    <name type="scientific">Nocardia vermiculata</name>
    <dbReference type="NCBI Taxonomy" id="257274"/>
    <lineage>
        <taxon>Bacteria</taxon>
        <taxon>Bacillati</taxon>
        <taxon>Actinomycetota</taxon>
        <taxon>Actinomycetes</taxon>
        <taxon>Mycobacteriales</taxon>
        <taxon>Nocardiaceae</taxon>
        <taxon>Nocardia</taxon>
    </lineage>
</organism>
<feature type="transmembrane region" description="Helical" evidence="2">
    <location>
        <begin position="65"/>
        <end position="90"/>
    </location>
</feature>
<evidence type="ECO:0000313" key="4">
    <source>
        <dbReference type="Proteomes" id="UP000565711"/>
    </source>
</evidence>
<feature type="transmembrane region" description="Helical" evidence="2">
    <location>
        <begin position="168"/>
        <end position="189"/>
    </location>
</feature>
<feature type="transmembrane region" description="Helical" evidence="2">
    <location>
        <begin position="130"/>
        <end position="147"/>
    </location>
</feature>
<dbReference type="RefSeq" id="WP_084475719.1">
    <property type="nucleotide sequence ID" value="NZ_JAAXOP010000010.1"/>
</dbReference>
<evidence type="ECO:0000313" key="3">
    <source>
        <dbReference type="EMBL" id="NKY52134.1"/>
    </source>
</evidence>
<feature type="transmembrane region" description="Helical" evidence="2">
    <location>
        <begin position="327"/>
        <end position="345"/>
    </location>
</feature>